<name>A0A6A6DWC4_9PEZI</name>
<evidence type="ECO:0000313" key="3">
    <source>
        <dbReference type="Proteomes" id="UP000800200"/>
    </source>
</evidence>
<dbReference type="OrthoDB" id="4159838at2759"/>
<feature type="region of interest" description="Disordered" evidence="1">
    <location>
        <begin position="129"/>
        <end position="155"/>
    </location>
</feature>
<proteinExistence type="predicted"/>
<organism evidence="2 3">
    <name type="scientific">Zopfia rhizophila CBS 207.26</name>
    <dbReference type="NCBI Taxonomy" id="1314779"/>
    <lineage>
        <taxon>Eukaryota</taxon>
        <taxon>Fungi</taxon>
        <taxon>Dikarya</taxon>
        <taxon>Ascomycota</taxon>
        <taxon>Pezizomycotina</taxon>
        <taxon>Dothideomycetes</taxon>
        <taxon>Dothideomycetes incertae sedis</taxon>
        <taxon>Zopfiaceae</taxon>
        <taxon>Zopfia</taxon>
    </lineage>
</organism>
<feature type="compositionally biased region" description="Low complexity" evidence="1">
    <location>
        <begin position="101"/>
        <end position="112"/>
    </location>
</feature>
<keyword evidence="3" id="KW-1185">Reference proteome</keyword>
<feature type="region of interest" description="Disordered" evidence="1">
    <location>
        <begin position="725"/>
        <end position="901"/>
    </location>
</feature>
<dbReference type="Proteomes" id="UP000800200">
    <property type="component" value="Unassembled WGS sequence"/>
</dbReference>
<reference evidence="2" key="1">
    <citation type="journal article" date="2020" name="Stud. Mycol.">
        <title>101 Dothideomycetes genomes: a test case for predicting lifestyles and emergence of pathogens.</title>
        <authorList>
            <person name="Haridas S."/>
            <person name="Albert R."/>
            <person name="Binder M."/>
            <person name="Bloem J."/>
            <person name="Labutti K."/>
            <person name="Salamov A."/>
            <person name="Andreopoulos B."/>
            <person name="Baker S."/>
            <person name="Barry K."/>
            <person name="Bills G."/>
            <person name="Bluhm B."/>
            <person name="Cannon C."/>
            <person name="Castanera R."/>
            <person name="Culley D."/>
            <person name="Daum C."/>
            <person name="Ezra D."/>
            <person name="Gonzalez J."/>
            <person name="Henrissat B."/>
            <person name="Kuo A."/>
            <person name="Liang C."/>
            <person name="Lipzen A."/>
            <person name="Lutzoni F."/>
            <person name="Magnuson J."/>
            <person name="Mondo S."/>
            <person name="Nolan M."/>
            <person name="Ohm R."/>
            <person name="Pangilinan J."/>
            <person name="Park H.-J."/>
            <person name="Ramirez L."/>
            <person name="Alfaro M."/>
            <person name="Sun H."/>
            <person name="Tritt A."/>
            <person name="Yoshinaga Y."/>
            <person name="Zwiers L.-H."/>
            <person name="Turgeon B."/>
            <person name="Goodwin S."/>
            <person name="Spatafora J."/>
            <person name="Crous P."/>
            <person name="Grigoriev I."/>
        </authorList>
    </citation>
    <scope>NUCLEOTIDE SEQUENCE</scope>
    <source>
        <strain evidence="2">CBS 207.26</strain>
    </source>
</reference>
<accession>A0A6A6DWC4</accession>
<feature type="region of interest" description="Disordered" evidence="1">
    <location>
        <begin position="38"/>
        <end position="115"/>
    </location>
</feature>
<gene>
    <name evidence="2" type="ORF">K469DRAFT_728164</name>
</gene>
<dbReference type="AlphaFoldDB" id="A0A6A6DWC4"/>
<feature type="compositionally biased region" description="Basic and acidic residues" evidence="1">
    <location>
        <begin position="48"/>
        <end position="74"/>
    </location>
</feature>
<feature type="compositionally biased region" description="Polar residues" evidence="1">
    <location>
        <begin position="802"/>
        <end position="815"/>
    </location>
</feature>
<feature type="compositionally biased region" description="Acidic residues" evidence="1">
    <location>
        <begin position="892"/>
        <end position="901"/>
    </location>
</feature>
<protein>
    <submittedName>
        <fullName evidence="2">Uncharacterized protein</fullName>
    </submittedName>
</protein>
<sequence>MSNGDNLPWTTARCNRLLRPISSRLTILRKELENRRRAAAEARNVSSKSEKKDSPRKAYKFKEQRPRGFEKSTDPDWLPGAKQGGGSKRTYGRRVAKRSDVSQSSSSDTLSLGRPGEIAVSTPFISRTIGRLQDSPQMQDSPLQHGKRRKPPVTKPVEQLQALRKEMTPEMWKQINGLFEAYANLLQATKAGEEKSRKGTRSLMDTCLRQVPTQIALEEYFAELDKEEDDDTEEKDVSSEMYTYLEEQFGTRTGYGWRSLKGVVRAHGTSLLCDAFENRILGLDALEGIYSLCMNVSAWDEAEKFLGTFLLVLRPLPPPTSLQADLFESSYMRMVKNFVDVTWRHQFLYAQLEYMVSQELLPLEWLATQSMRPIWSRIVRTLSDQDHRTYANAFRFLETALCAGAGLPDDSLLEEGDVQVVTKQFKPSSRPELREALNTTSSSLLTLLSSITLVSHTRAEDTDHSTVQSVTWVLDALVVGFLKRGDIRSDLELLAPFVKNMDTFAQRALWTVAASFLVHLGGCQMDQEMISVEISTLIPAFNWIVDQYSSEDIDVSSILESLPTFISSTARCSGKAWKDDGFDQLQRLIDALLSTTGTQLSHKLWNLKRVALDSCLEFAESTNDAEHFAYARQIEKTLSKRFVFLKSPSKAEESPATRSGFQWEEGIGEWIACTPFVRQEAKYIPKRPMRAMELLPTPTTSESEHDTTDNSMDAMDDAISEQDATLDDDQPLSSPVKPPAPEASTLQDHSAADADTETEASAPKRSKLAPKRLLAEPSIVSSKRTRLTSCDSSASTSASISFLQDPSTDTASSGPAQPRRKWRNLKQTSGVVDSLRTPRSRKSLRSARNISENEDEDELAIAVERPRISKRGRAGKVKRRKRPRAERLAQEGESEDELSFQ</sequence>
<feature type="compositionally biased region" description="Basic residues" evidence="1">
    <location>
        <begin position="868"/>
        <end position="884"/>
    </location>
</feature>
<evidence type="ECO:0000256" key="1">
    <source>
        <dbReference type="SAM" id="MobiDB-lite"/>
    </source>
</evidence>
<feature type="region of interest" description="Disordered" evidence="1">
    <location>
        <begin position="692"/>
        <end position="712"/>
    </location>
</feature>
<evidence type="ECO:0000313" key="2">
    <source>
        <dbReference type="EMBL" id="KAF2183085.1"/>
    </source>
</evidence>
<feature type="compositionally biased region" description="Low complexity" evidence="1">
    <location>
        <begin position="788"/>
        <end position="801"/>
    </location>
</feature>
<dbReference type="EMBL" id="ML994644">
    <property type="protein sequence ID" value="KAF2183085.1"/>
    <property type="molecule type" value="Genomic_DNA"/>
</dbReference>